<dbReference type="GO" id="GO:0030638">
    <property type="term" value="P:polyketide metabolic process"/>
    <property type="evidence" value="ECO:0007669"/>
    <property type="project" value="InterPro"/>
</dbReference>
<dbReference type="Proteomes" id="UP000308768">
    <property type="component" value="Unassembled WGS sequence"/>
</dbReference>
<dbReference type="Gene3D" id="3.10.450.50">
    <property type="match status" value="1"/>
</dbReference>
<dbReference type="PANTHER" id="PTHR38436:SF3">
    <property type="entry name" value="CARBOXYMETHYLENEBUTENOLIDASE-RELATED"/>
    <property type="match status" value="1"/>
</dbReference>
<dbReference type="AlphaFoldDB" id="A0A4U0XDN2"/>
<dbReference type="SUPFAM" id="SSF54427">
    <property type="entry name" value="NTF2-like"/>
    <property type="match status" value="1"/>
</dbReference>
<evidence type="ECO:0008006" key="3">
    <source>
        <dbReference type="Google" id="ProtNLM"/>
    </source>
</evidence>
<keyword evidence="2" id="KW-1185">Reference proteome</keyword>
<dbReference type="STRING" id="331657.A0A4U0XDN2"/>
<gene>
    <name evidence="1" type="ORF">B0A49_02879</name>
</gene>
<evidence type="ECO:0000313" key="2">
    <source>
        <dbReference type="Proteomes" id="UP000308768"/>
    </source>
</evidence>
<comment type="caution">
    <text evidence="1">The sequence shown here is derived from an EMBL/GenBank/DDBJ whole genome shotgun (WGS) entry which is preliminary data.</text>
</comment>
<evidence type="ECO:0000313" key="1">
    <source>
        <dbReference type="EMBL" id="TKA74097.1"/>
    </source>
</evidence>
<protein>
    <recommendedName>
        <fullName evidence="3">SnoaL-like domain-containing protein</fullName>
    </recommendedName>
</protein>
<organism evidence="1 2">
    <name type="scientific">Cryomyces minteri</name>
    <dbReference type="NCBI Taxonomy" id="331657"/>
    <lineage>
        <taxon>Eukaryota</taxon>
        <taxon>Fungi</taxon>
        <taxon>Dikarya</taxon>
        <taxon>Ascomycota</taxon>
        <taxon>Pezizomycotina</taxon>
        <taxon>Dothideomycetes</taxon>
        <taxon>Dothideomycetes incertae sedis</taxon>
        <taxon>Cryomyces</taxon>
    </lineage>
</organism>
<proteinExistence type="predicted"/>
<sequence>MPATQLFADGKGFLSTFDSHAPPKLYITGETGEDEAFDQATLRQWVDEGFDVTYLHFNDGGPKYKRLLQGLGNGMGLGEKFAIVAFGDAASEVLETFLKPTAKLCALVAYYSSAIPAPGTEFPGSVRLTVHLAGNSQGVRKTPEILGIQGKRKTVRKRQATSIGTGGMTSLSYPSYVYEAEPGFAEHDLDEYDKVADRLAWTRSLATVRKGFGAEVELEKIWEEHVELEFSKKNAEATMSTMVAKPYVNHVPTLTGGIGSKDLTRFYAHFFIPANPPSLSMRLVSRTIGVDRVVDELVLSFTHTQPMPWMLPGVPATHKRVEIALVSVVCIRGGKLCHEHIYWDQASVLVQIGLLDPALVPQKWRGKVDRLPVAGREAARKVLDEESEPSNELIPEW</sequence>
<dbReference type="InterPro" id="IPR032710">
    <property type="entry name" value="NTF2-like_dom_sf"/>
</dbReference>
<dbReference type="PANTHER" id="PTHR38436">
    <property type="entry name" value="POLYKETIDE CYCLASE SNOAL-LIKE DOMAIN"/>
    <property type="match status" value="1"/>
</dbReference>
<dbReference type="InterPro" id="IPR009959">
    <property type="entry name" value="Cyclase_SnoaL-like"/>
</dbReference>
<name>A0A4U0XDN2_9PEZI</name>
<accession>A0A4U0XDN2</accession>
<reference evidence="1 2" key="1">
    <citation type="submission" date="2017-03" db="EMBL/GenBank/DDBJ databases">
        <title>Genomes of endolithic fungi from Antarctica.</title>
        <authorList>
            <person name="Coleine C."/>
            <person name="Masonjones S."/>
            <person name="Stajich J.E."/>
        </authorList>
    </citation>
    <scope>NUCLEOTIDE SEQUENCE [LARGE SCALE GENOMIC DNA]</scope>
    <source>
        <strain evidence="1 2">CCFEE 5187</strain>
    </source>
</reference>
<dbReference type="OrthoDB" id="5440at2759"/>
<dbReference type="EMBL" id="NAJN01000386">
    <property type="protein sequence ID" value="TKA74097.1"/>
    <property type="molecule type" value="Genomic_DNA"/>
</dbReference>